<proteinExistence type="predicted"/>
<keyword evidence="1" id="KW-0812">Transmembrane</keyword>
<dbReference type="EMBL" id="JBHUPB010000003">
    <property type="protein sequence ID" value="MFD2966504.1"/>
    <property type="molecule type" value="Genomic_DNA"/>
</dbReference>
<gene>
    <name evidence="2" type="ORF">ACFS7Y_03855</name>
</gene>
<dbReference type="RefSeq" id="WP_320184288.1">
    <property type="nucleotide sequence ID" value="NZ_CP138332.1"/>
</dbReference>
<keyword evidence="1" id="KW-0472">Membrane</keyword>
<organism evidence="2 3">
    <name type="scientific">Sphingobacterium bambusae</name>
    <dbReference type="NCBI Taxonomy" id="662858"/>
    <lineage>
        <taxon>Bacteria</taxon>
        <taxon>Pseudomonadati</taxon>
        <taxon>Bacteroidota</taxon>
        <taxon>Sphingobacteriia</taxon>
        <taxon>Sphingobacteriales</taxon>
        <taxon>Sphingobacteriaceae</taxon>
        <taxon>Sphingobacterium</taxon>
    </lineage>
</organism>
<evidence type="ECO:0000313" key="2">
    <source>
        <dbReference type="EMBL" id="MFD2966504.1"/>
    </source>
</evidence>
<evidence type="ECO:0000256" key="1">
    <source>
        <dbReference type="SAM" id="Phobius"/>
    </source>
</evidence>
<feature type="transmembrane region" description="Helical" evidence="1">
    <location>
        <begin position="12"/>
        <end position="34"/>
    </location>
</feature>
<evidence type="ECO:0000313" key="3">
    <source>
        <dbReference type="Proteomes" id="UP001597525"/>
    </source>
</evidence>
<keyword evidence="3" id="KW-1185">Reference proteome</keyword>
<keyword evidence="1" id="KW-1133">Transmembrane helix</keyword>
<protein>
    <recommendedName>
        <fullName evidence="4">DUF4178 domain-containing protein</fullName>
    </recommendedName>
</protein>
<comment type="caution">
    <text evidence="2">The sequence shown here is derived from an EMBL/GenBank/DDBJ whole genome shotgun (WGS) entry which is preliminary data.</text>
</comment>
<evidence type="ECO:0008006" key="4">
    <source>
        <dbReference type="Google" id="ProtNLM"/>
    </source>
</evidence>
<reference evidence="3" key="1">
    <citation type="journal article" date="2019" name="Int. J. Syst. Evol. Microbiol.">
        <title>The Global Catalogue of Microorganisms (GCM) 10K type strain sequencing project: providing services to taxonomists for standard genome sequencing and annotation.</title>
        <authorList>
            <consortium name="The Broad Institute Genomics Platform"/>
            <consortium name="The Broad Institute Genome Sequencing Center for Infectious Disease"/>
            <person name="Wu L."/>
            <person name="Ma J."/>
        </authorList>
    </citation>
    <scope>NUCLEOTIDE SEQUENCE [LARGE SCALE GENOMIC DNA]</scope>
    <source>
        <strain evidence="3">KCTC 22814</strain>
    </source>
</reference>
<sequence length="191" mass="22227">MSPKQVRISKIIKILIFCLIAGIALFVLMLYSSIKTKSTNISRYEPFRAYVGKTWVLQCETYLFQEDDSYVLSKKHPFTLMDREHEQWTYFQDRMALDQSDVKLILKIPAGTEFTLREAVQYTNGVSGFSSPTVLGTISYDKKHYPVSYRWGTLDLAKSLGKVENCWKFQQAPWQETVDTAHYALPDAEWW</sequence>
<name>A0ABW6BDB9_9SPHI</name>
<dbReference type="Proteomes" id="UP001597525">
    <property type="component" value="Unassembled WGS sequence"/>
</dbReference>
<accession>A0ABW6BDB9</accession>